<evidence type="ECO:0000256" key="1">
    <source>
        <dbReference type="ARBA" id="ARBA00022468"/>
    </source>
</evidence>
<dbReference type="AlphaFoldDB" id="A0AAD9KYJ3"/>
<dbReference type="Pfam" id="PF25442">
    <property type="entry name" value="Ubiquitin_RHG40_C"/>
    <property type="match status" value="1"/>
</dbReference>
<evidence type="ECO:0000313" key="4">
    <source>
        <dbReference type="Proteomes" id="UP001209878"/>
    </source>
</evidence>
<gene>
    <name evidence="3" type="ORF">NP493_466g05006</name>
</gene>
<feature type="domain" description="RHG40/28/18 C-terminal ubiquitin-like" evidence="2">
    <location>
        <begin position="107"/>
        <end position="197"/>
    </location>
</feature>
<dbReference type="GO" id="GO:0051056">
    <property type="term" value="P:regulation of small GTPase mediated signal transduction"/>
    <property type="evidence" value="ECO:0007669"/>
    <property type="project" value="TreeGrafter"/>
</dbReference>
<evidence type="ECO:0000313" key="3">
    <source>
        <dbReference type="EMBL" id="KAK2179937.1"/>
    </source>
</evidence>
<sequence>MDLNSVSMIMAPNLFLVQSGRHNKDLGGLQLSMAAGTSSIVRMLIKNQAIYWTVPPFMVQQIRHKNEMPQITKKPPKMRIKFLGRKDKSENSYRLPFMRGPHDAANVIHVEAPHLHKVNTAIQLDPDTTADDIVARFKPSVPEVNGSTANGDDEDTDSKDRIHLFEVGGNIGERQLDPRTKMLDLYSVNPHARWVVRAGQPH</sequence>
<dbReference type="GO" id="GO:0005096">
    <property type="term" value="F:GTPase activator activity"/>
    <property type="evidence" value="ECO:0007669"/>
    <property type="project" value="UniProtKB-KW"/>
</dbReference>
<name>A0AAD9KYJ3_RIDPI</name>
<dbReference type="PANTHER" id="PTHR14963:SF1">
    <property type="entry name" value="RHO GTPASE-ACTIVATING PROTEIN CONUNDRUM"/>
    <property type="match status" value="1"/>
</dbReference>
<comment type="caution">
    <text evidence="3">The sequence shown here is derived from an EMBL/GenBank/DDBJ whole genome shotgun (WGS) entry which is preliminary data.</text>
</comment>
<dbReference type="GO" id="GO:0030833">
    <property type="term" value="P:regulation of actin filament polymerization"/>
    <property type="evidence" value="ECO:0007669"/>
    <property type="project" value="TreeGrafter"/>
</dbReference>
<accession>A0AAD9KYJ3</accession>
<keyword evidence="1" id="KW-0343">GTPase activation</keyword>
<dbReference type="InterPro" id="IPR057323">
    <property type="entry name" value="RHG40/28/18_ubiquitin"/>
</dbReference>
<organism evidence="3 4">
    <name type="scientific">Ridgeia piscesae</name>
    <name type="common">Tubeworm</name>
    <dbReference type="NCBI Taxonomy" id="27915"/>
    <lineage>
        <taxon>Eukaryota</taxon>
        <taxon>Metazoa</taxon>
        <taxon>Spiralia</taxon>
        <taxon>Lophotrochozoa</taxon>
        <taxon>Annelida</taxon>
        <taxon>Polychaeta</taxon>
        <taxon>Sedentaria</taxon>
        <taxon>Canalipalpata</taxon>
        <taxon>Sabellida</taxon>
        <taxon>Siboglinidae</taxon>
        <taxon>Ridgeia</taxon>
    </lineage>
</organism>
<dbReference type="PANTHER" id="PTHR14963">
    <property type="entry name" value="RHO GTPASE ACTIVATING PROTEIN 18,19-RELATED"/>
    <property type="match status" value="1"/>
</dbReference>
<protein>
    <recommendedName>
        <fullName evidence="2">RHG40/28/18 C-terminal ubiquitin-like domain-containing protein</fullName>
    </recommendedName>
</protein>
<proteinExistence type="predicted"/>
<dbReference type="GO" id="GO:0005737">
    <property type="term" value="C:cytoplasm"/>
    <property type="evidence" value="ECO:0007669"/>
    <property type="project" value="TreeGrafter"/>
</dbReference>
<reference evidence="3" key="1">
    <citation type="journal article" date="2023" name="Mol. Biol. Evol.">
        <title>Third-Generation Sequencing Reveals the Adaptive Role of the Epigenome in Three Deep-Sea Polychaetes.</title>
        <authorList>
            <person name="Perez M."/>
            <person name="Aroh O."/>
            <person name="Sun Y."/>
            <person name="Lan Y."/>
            <person name="Juniper S.K."/>
            <person name="Young C.R."/>
            <person name="Angers B."/>
            <person name="Qian P.Y."/>
        </authorList>
    </citation>
    <scope>NUCLEOTIDE SEQUENCE</scope>
    <source>
        <strain evidence="3">R07B-5</strain>
    </source>
</reference>
<dbReference type="Proteomes" id="UP001209878">
    <property type="component" value="Unassembled WGS sequence"/>
</dbReference>
<evidence type="ECO:0000259" key="2">
    <source>
        <dbReference type="Pfam" id="PF25442"/>
    </source>
</evidence>
<keyword evidence="4" id="KW-1185">Reference proteome</keyword>
<dbReference type="EMBL" id="JAODUO010000465">
    <property type="protein sequence ID" value="KAK2179937.1"/>
    <property type="molecule type" value="Genomic_DNA"/>
</dbReference>